<evidence type="ECO:0000313" key="9">
    <source>
        <dbReference type="EMBL" id="ADL18620.1"/>
    </source>
</evidence>
<keyword evidence="3 8" id="KW-0808">Transferase</keyword>
<dbReference type="KEGG" id="asc:ASAC_0213"/>
<dbReference type="PANTHER" id="PTHR10631:SF3">
    <property type="entry name" value="TRNA (GUANINE(26)-N(2))-DIMETHYLTRANSFERASE"/>
    <property type="match status" value="1"/>
</dbReference>
<keyword evidence="2 8" id="KW-0489">Methyltransferase</keyword>
<evidence type="ECO:0000256" key="6">
    <source>
        <dbReference type="ARBA" id="ARBA00022884"/>
    </source>
</evidence>
<gene>
    <name evidence="9" type="ordered locus">ASAC_0213</name>
</gene>
<evidence type="ECO:0000256" key="2">
    <source>
        <dbReference type="ARBA" id="ARBA00022603"/>
    </source>
</evidence>
<evidence type="ECO:0000256" key="5">
    <source>
        <dbReference type="ARBA" id="ARBA00022694"/>
    </source>
</evidence>
<dbReference type="GO" id="GO:0160104">
    <property type="term" value="F:tRNA (guanine(26)-N2)-dimethyltransferase activity"/>
    <property type="evidence" value="ECO:0007669"/>
    <property type="project" value="UniProtKB-EC"/>
</dbReference>
<dbReference type="GeneID" id="9498433"/>
<dbReference type="PROSITE" id="PS51626">
    <property type="entry name" value="SAM_MT_TRM1"/>
    <property type="match status" value="1"/>
</dbReference>
<dbReference type="Gene3D" id="3.30.56.70">
    <property type="entry name" value="N2,N2-dimethylguanosine tRNA methyltransferase, C-terminal domain"/>
    <property type="match status" value="1"/>
</dbReference>
<dbReference type="AlphaFoldDB" id="D9PZY2"/>
<reference evidence="9 10" key="1">
    <citation type="journal article" date="2010" name="Appl. Environ. Microbiol.">
        <title>The genome sequence of the crenarchaeon Acidilobus saccharovorans supports a new order, Acidilobales, and suggests an important ecological role in terrestrial acidic hot springs.</title>
        <authorList>
            <person name="Mardanov A.V."/>
            <person name="Svetlitchnyi V.A."/>
            <person name="Beletsky A.V."/>
            <person name="Prokofeva M.I."/>
            <person name="Bonch-Osmolovskaya E.A."/>
            <person name="Ravin N.V."/>
            <person name="Skryabin K.G."/>
        </authorList>
    </citation>
    <scope>NUCLEOTIDE SEQUENCE [LARGE SCALE GENOMIC DNA]</scope>
    <source>
        <strain evidence="10">DSM 16705 / JCM 18335 / VKM B-2471 / 345-15</strain>
    </source>
</reference>
<organism evidence="9 10">
    <name type="scientific">Acidilobus saccharovorans (strain DSM 16705 / JCM 18335 / VKM B-2471 / 345-15)</name>
    <dbReference type="NCBI Taxonomy" id="666510"/>
    <lineage>
        <taxon>Archaea</taxon>
        <taxon>Thermoproteota</taxon>
        <taxon>Thermoprotei</taxon>
        <taxon>Acidilobales</taxon>
        <taxon>Acidilobaceae</taxon>
        <taxon>Acidilobus</taxon>
    </lineage>
</organism>
<dbReference type="FunCoup" id="D9PZY2">
    <property type="interactions" value="215"/>
</dbReference>
<keyword evidence="5 8" id="KW-0819">tRNA processing</keyword>
<keyword evidence="10" id="KW-1185">Reference proteome</keyword>
<dbReference type="CDD" id="cd02440">
    <property type="entry name" value="AdoMet_MTases"/>
    <property type="match status" value="1"/>
</dbReference>
<dbReference type="GO" id="GO:0002940">
    <property type="term" value="P:tRNA N2-guanine methylation"/>
    <property type="evidence" value="ECO:0007669"/>
    <property type="project" value="TreeGrafter"/>
</dbReference>
<evidence type="ECO:0000256" key="7">
    <source>
        <dbReference type="ARBA" id="ARBA00039099"/>
    </source>
</evidence>
<dbReference type="HOGENOM" id="CLU_010862_5_1_2"/>
<evidence type="ECO:0000313" key="10">
    <source>
        <dbReference type="Proteomes" id="UP000000346"/>
    </source>
</evidence>
<name>D9PZY2_ACIS3</name>
<dbReference type="eggNOG" id="arCOG01219">
    <property type="taxonomic scope" value="Archaea"/>
</dbReference>
<dbReference type="GO" id="GO:0000049">
    <property type="term" value="F:tRNA binding"/>
    <property type="evidence" value="ECO:0007669"/>
    <property type="project" value="UniProtKB-UniRule"/>
</dbReference>
<dbReference type="PANTHER" id="PTHR10631">
    <property type="entry name" value="N 2 ,N 2 -DIMETHYLGUANOSINE TRNA METHYLTRANSFERASE"/>
    <property type="match status" value="1"/>
</dbReference>
<dbReference type="EC" id="2.1.1.216" evidence="7"/>
<evidence type="ECO:0000256" key="1">
    <source>
        <dbReference type="ARBA" id="ARBA00022555"/>
    </source>
</evidence>
<evidence type="ECO:0000256" key="3">
    <source>
        <dbReference type="ARBA" id="ARBA00022679"/>
    </source>
</evidence>
<dbReference type="SUPFAM" id="SSF53335">
    <property type="entry name" value="S-adenosyl-L-methionine-dependent methyltransferases"/>
    <property type="match status" value="1"/>
</dbReference>
<evidence type="ECO:0000256" key="8">
    <source>
        <dbReference type="PROSITE-ProRule" id="PRU00958"/>
    </source>
</evidence>
<accession>D9PZY2</accession>
<dbReference type="RefSeq" id="WP_013266132.1">
    <property type="nucleotide sequence ID" value="NC_014374.1"/>
</dbReference>
<dbReference type="EMBL" id="CP001742">
    <property type="protein sequence ID" value="ADL18620.1"/>
    <property type="molecule type" value="Genomic_DNA"/>
</dbReference>
<dbReference type="InterPro" id="IPR029063">
    <property type="entry name" value="SAM-dependent_MTases_sf"/>
</dbReference>
<protein>
    <recommendedName>
        <fullName evidence="7">tRNA (guanine(26)-N(2))-dimethyltransferase</fullName>
        <ecNumber evidence="7">2.1.1.216</ecNumber>
    </recommendedName>
</protein>
<comment type="similarity">
    <text evidence="8">Belongs to the class I-like SAM-binding methyltransferase superfamily. Trm1 family.</text>
</comment>
<dbReference type="Pfam" id="PF02005">
    <property type="entry name" value="TRM"/>
    <property type="match status" value="1"/>
</dbReference>
<dbReference type="OrthoDB" id="372177at2157"/>
<sequence>MKLAVIREGKALLYIPDTRPAVDPLRGSLEPAWLQVFYNPSMELNRDLSVQFLNAYAAERSPLRSAIDVLAGTGVRGLRYLLEVGGLERAVLNDIDEEALKLIKANINLNSLGDRAVASNRDANALLYTISHELGGAYDIVDLDPFGSPAPFISAAISVASRGGVLAATATDLAVLGGSKRLAAKRKYWLDNPPGPTRGYREVALRVLLGFIAREAASHDKAVRPLFSVSVGHYARVFVTFDKGSQKAYRSLENNMGCIRVQNGVALMQNGLPSDSCYGPIWTGPLWDKEIVDRMLNDAKARKYEYQGCYADAFKVLSLIEEELSLQEFPHQRLDELCSEAKHNMPALSVIRARLTSQGYRFSRTHLSPIGFRTDAPPDAILEACKSS</sequence>
<dbReference type="STRING" id="666510.ASAC_0213"/>
<dbReference type="InterPro" id="IPR002905">
    <property type="entry name" value="Trm1"/>
</dbReference>
<dbReference type="Proteomes" id="UP000000346">
    <property type="component" value="Chromosome"/>
</dbReference>
<dbReference type="InParanoid" id="D9PZY2"/>
<dbReference type="InterPro" id="IPR042296">
    <property type="entry name" value="tRNA_met_Trm1_C"/>
</dbReference>
<dbReference type="Gene3D" id="3.40.50.150">
    <property type="entry name" value="Vaccinia Virus protein VP39"/>
    <property type="match status" value="1"/>
</dbReference>
<keyword evidence="4 8" id="KW-0949">S-adenosyl-L-methionine</keyword>
<keyword evidence="1 8" id="KW-0820">tRNA-binding</keyword>
<proteinExistence type="inferred from homology"/>
<keyword evidence="6 8" id="KW-0694">RNA-binding</keyword>
<evidence type="ECO:0000256" key="4">
    <source>
        <dbReference type="ARBA" id="ARBA00022691"/>
    </source>
</evidence>